<proteinExistence type="predicted"/>
<protein>
    <submittedName>
        <fullName evidence="7">UvrD/REP helicase</fullName>
    </submittedName>
</protein>
<comment type="caution">
    <text evidence="7">The sequence shown here is derived from an EMBL/GenBank/DDBJ whole genome shotgun (WGS) entry which is preliminary data.</text>
</comment>
<feature type="domain" description="UvrD-like helicase ATP-binding" evidence="6">
    <location>
        <begin position="203"/>
        <end position="562"/>
    </location>
</feature>
<keyword evidence="1 5" id="KW-0547">Nucleotide-binding</keyword>
<dbReference type="GO" id="GO:0043138">
    <property type="term" value="F:3'-5' DNA helicase activity"/>
    <property type="evidence" value="ECO:0007669"/>
    <property type="project" value="TreeGrafter"/>
</dbReference>
<evidence type="ECO:0000256" key="3">
    <source>
        <dbReference type="ARBA" id="ARBA00022806"/>
    </source>
</evidence>
<dbReference type="GO" id="GO:0016787">
    <property type="term" value="F:hydrolase activity"/>
    <property type="evidence" value="ECO:0007669"/>
    <property type="project" value="UniProtKB-UniRule"/>
</dbReference>
<dbReference type="InterPro" id="IPR027417">
    <property type="entry name" value="P-loop_NTPase"/>
</dbReference>
<dbReference type="Pfam" id="PF00580">
    <property type="entry name" value="UvrD-helicase"/>
    <property type="match status" value="1"/>
</dbReference>
<organism evidence="7 8">
    <name type="scientific">Clostridium saccharobutylicum</name>
    <dbReference type="NCBI Taxonomy" id="169679"/>
    <lineage>
        <taxon>Bacteria</taxon>
        <taxon>Bacillati</taxon>
        <taxon>Bacillota</taxon>
        <taxon>Clostridia</taxon>
        <taxon>Eubacteriales</taxon>
        <taxon>Clostridiaceae</taxon>
        <taxon>Clostridium</taxon>
    </lineage>
</organism>
<evidence type="ECO:0000256" key="1">
    <source>
        <dbReference type="ARBA" id="ARBA00022741"/>
    </source>
</evidence>
<evidence type="ECO:0000256" key="4">
    <source>
        <dbReference type="ARBA" id="ARBA00022840"/>
    </source>
</evidence>
<dbReference type="PROSITE" id="PS51198">
    <property type="entry name" value="UVRD_HELICASE_ATP_BIND"/>
    <property type="match status" value="1"/>
</dbReference>
<dbReference type="PANTHER" id="PTHR11070">
    <property type="entry name" value="UVRD / RECB / PCRA DNA HELICASE FAMILY MEMBER"/>
    <property type="match status" value="1"/>
</dbReference>
<dbReference type="GO" id="GO:0005829">
    <property type="term" value="C:cytosol"/>
    <property type="evidence" value="ECO:0007669"/>
    <property type="project" value="TreeGrafter"/>
</dbReference>
<dbReference type="GO" id="GO:0003677">
    <property type="term" value="F:DNA binding"/>
    <property type="evidence" value="ECO:0007669"/>
    <property type="project" value="InterPro"/>
</dbReference>
<keyword evidence="3 5" id="KW-0347">Helicase</keyword>
<sequence length="886" mass="105093">MAKRNLASKNVIKGERGAATLFYEIQKGNLIMIDNNILVKQNFINTIPRDKLQKVLEITNSLFKNLEEDNYDHSKVANGYYIRQVKGRKKKGKVFKFRINNGDRMLFTYRNECGEHMREIDGKFVLLEYVNHDEQIVKGRKVSLENINIDENYGKEEWQDDDFDDEIDYKFQNYDIDLSQYISRIVKIDEITNLSNEDDNVMYYLNDEQYSCLDNRLDPLFLSGGAGTGKSTIGLYRLHSLCTVYDNIIYLTYSDKLNNEMREHFIKLCAHLETPEEYINNVKFYSINNFFLKYGYDNTIKQKDIITFPKFRTWYYNGLFLSSKYSKLNMDLSDIWKEIRGVIKGVSGKNWSGGEFELKKYLNEETVDFLLDERLIEEKKKDIYIFKTNYIKILRAVNKSYDKPLIKKDIFRLENIIMEKISVSSMITKDEYLELSSDFSIYDHEQRNIIYEIAMKYQSYLTSNKYIDDNDLARKTLEKISKEDIYKFDYVLIDEIQDLTEVQIYTLYNLSKDIKNFYINGDFNQTINPTLFRLNRIESLFRSFNKNVNFTNKKITMNYRNSKNIVDFTNSIISLRNDIFDENDELINGLRQCGENLVLLKGNYLNKTELIKAALKRAYVAIIVSDEDDKRELINYFKSDYSEDELKGIIFTLNEIKGLERKYIICYNIVSKYSDKWDYMINDLYHSKDKSTASRYRYYFNMFYVAITRARDNICFYEEKDVNLYGTVDYSIDVVNEFDLLELHLEKESDRKEFFNIAVEDENNMLYDSAIKNYMLSKSKLGNLGVERCRGKQLRESGKITEAIEHFINAKEFTLTAECYEEMEIYNEAADYYYKAEKYEESLKLYRRIGDKENEIKVLLSKLKSDSRKTVKNIKNAIDGIDKQFL</sequence>
<evidence type="ECO:0000313" key="7">
    <source>
        <dbReference type="EMBL" id="OOM14664.1"/>
    </source>
</evidence>
<dbReference type="AlphaFoldDB" id="A0A1S8NDW0"/>
<dbReference type="GO" id="GO:0000725">
    <property type="term" value="P:recombinational repair"/>
    <property type="evidence" value="ECO:0007669"/>
    <property type="project" value="TreeGrafter"/>
</dbReference>
<dbReference type="SUPFAM" id="SSF48452">
    <property type="entry name" value="TPR-like"/>
    <property type="match status" value="1"/>
</dbReference>
<dbReference type="InterPro" id="IPR000212">
    <property type="entry name" value="DNA_helicase_UvrD/REP"/>
</dbReference>
<evidence type="ECO:0000313" key="8">
    <source>
        <dbReference type="Proteomes" id="UP000191154"/>
    </source>
</evidence>
<dbReference type="SUPFAM" id="SSF52540">
    <property type="entry name" value="P-loop containing nucleoside triphosphate hydrolases"/>
    <property type="match status" value="1"/>
</dbReference>
<dbReference type="Proteomes" id="UP000191154">
    <property type="component" value="Unassembled WGS sequence"/>
</dbReference>
<dbReference type="Gene3D" id="3.40.50.300">
    <property type="entry name" value="P-loop containing nucleotide triphosphate hydrolases"/>
    <property type="match status" value="2"/>
</dbReference>
<dbReference type="InterPro" id="IPR014016">
    <property type="entry name" value="UvrD-like_ATP-bd"/>
</dbReference>
<name>A0A1S8NDW0_CLOSA</name>
<dbReference type="GO" id="GO:0005524">
    <property type="term" value="F:ATP binding"/>
    <property type="evidence" value="ECO:0007669"/>
    <property type="project" value="UniProtKB-UniRule"/>
</dbReference>
<keyword evidence="2 5" id="KW-0378">Hydrolase</keyword>
<dbReference type="STRING" id="169679.CSACC_20920"/>
<evidence type="ECO:0000256" key="5">
    <source>
        <dbReference type="PROSITE-ProRule" id="PRU00560"/>
    </source>
</evidence>
<evidence type="ECO:0000259" key="6">
    <source>
        <dbReference type="PROSITE" id="PS51198"/>
    </source>
</evidence>
<gene>
    <name evidence="7" type="ORF">CLOSAC_15440</name>
</gene>
<dbReference type="EMBL" id="LZYZ01000002">
    <property type="protein sequence ID" value="OOM14664.1"/>
    <property type="molecule type" value="Genomic_DNA"/>
</dbReference>
<feature type="binding site" evidence="5">
    <location>
        <begin position="224"/>
        <end position="231"/>
    </location>
    <ligand>
        <name>ATP</name>
        <dbReference type="ChEBI" id="CHEBI:30616"/>
    </ligand>
</feature>
<reference evidence="7 8" key="1">
    <citation type="submission" date="2016-05" db="EMBL/GenBank/DDBJ databases">
        <title>Microbial solvent formation.</title>
        <authorList>
            <person name="Poehlein A."/>
            <person name="Montoya Solano J.D."/>
            <person name="Flitsch S."/>
            <person name="Krabben P."/>
            <person name="Duerre P."/>
            <person name="Daniel R."/>
        </authorList>
    </citation>
    <scope>NUCLEOTIDE SEQUENCE [LARGE SCALE GENOMIC DNA]</scope>
    <source>
        <strain evidence="7 8">L1-8</strain>
    </source>
</reference>
<keyword evidence="4 5" id="KW-0067">ATP-binding</keyword>
<accession>A0A1S8NDW0</accession>
<evidence type="ECO:0000256" key="2">
    <source>
        <dbReference type="ARBA" id="ARBA00022801"/>
    </source>
</evidence>
<dbReference type="InterPro" id="IPR011990">
    <property type="entry name" value="TPR-like_helical_dom_sf"/>
</dbReference>
<dbReference type="PANTHER" id="PTHR11070:SF45">
    <property type="entry name" value="DNA 3'-5' HELICASE"/>
    <property type="match status" value="1"/>
</dbReference>